<dbReference type="InterPro" id="IPR000719">
    <property type="entry name" value="Prot_kinase_dom"/>
</dbReference>
<dbReference type="GO" id="GO:0005524">
    <property type="term" value="F:ATP binding"/>
    <property type="evidence" value="ECO:0007669"/>
    <property type="project" value="UniProtKB-KW"/>
</dbReference>
<sequence>MLACQLIVCFNKTILPPSLKFFFAMVIMCGDRTERLLLGPIGYHQMIDSYNAVDIPQDIVQEPPFSLQQTYSLNKSILTRPGSECYWAHLELCRRGQKPLMLQWHLVNNLEMGDMMTLLMKLDTLTEAQTQFYVAETVLAIDSIHKMSFIHRDIKPDNLLLDSKLLAGFFLFSSDCVDRSAFFKVIRTKVRACGGEEDENSAVGADFQQSTALSFLLTHVADLVFSSAFPDSAGIHLAKNLMSNVGYAKVACLAIFRAIAIQPSPRKFRLKVKPAKMKILLTD</sequence>
<comment type="catalytic activity">
    <reaction evidence="7">
        <text>L-threonyl-[protein] + ATP = O-phospho-L-threonyl-[protein] + ADP + H(+)</text>
        <dbReference type="Rhea" id="RHEA:46608"/>
        <dbReference type="Rhea" id="RHEA-COMP:11060"/>
        <dbReference type="Rhea" id="RHEA-COMP:11605"/>
        <dbReference type="ChEBI" id="CHEBI:15378"/>
        <dbReference type="ChEBI" id="CHEBI:30013"/>
        <dbReference type="ChEBI" id="CHEBI:30616"/>
        <dbReference type="ChEBI" id="CHEBI:61977"/>
        <dbReference type="ChEBI" id="CHEBI:456216"/>
        <dbReference type="EC" id="2.7.11.1"/>
    </reaction>
</comment>
<dbReference type="Proteomes" id="UP000281553">
    <property type="component" value="Unassembled WGS sequence"/>
</dbReference>
<dbReference type="SMART" id="SM00220">
    <property type="entry name" value="S_TKc"/>
    <property type="match status" value="1"/>
</dbReference>
<keyword evidence="2" id="KW-0723">Serine/threonine-protein kinase</keyword>
<feature type="domain" description="Protein kinase" evidence="9">
    <location>
        <begin position="1"/>
        <end position="283"/>
    </location>
</feature>
<dbReference type="Gene3D" id="1.10.510.10">
    <property type="entry name" value="Transferase(Phosphotransferase) domain 1"/>
    <property type="match status" value="1"/>
</dbReference>
<keyword evidence="11" id="KW-1185">Reference proteome</keyword>
<evidence type="ECO:0000313" key="10">
    <source>
        <dbReference type="EMBL" id="VDK30589.1"/>
    </source>
</evidence>
<dbReference type="GO" id="GO:0004674">
    <property type="term" value="F:protein serine/threonine kinase activity"/>
    <property type="evidence" value="ECO:0007669"/>
    <property type="project" value="UniProtKB-KW"/>
</dbReference>
<dbReference type="PANTHER" id="PTHR24356">
    <property type="entry name" value="SERINE/THREONINE-PROTEIN KINASE"/>
    <property type="match status" value="1"/>
</dbReference>
<evidence type="ECO:0000256" key="6">
    <source>
        <dbReference type="ARBA" id="ARBA00022840"/>
    </source>
</evidence>
<dbReference type="InterPro" id="IPR008271">
    <property type="entry name" value="Ser/Thr_kinase_AS"/>
</dbReference>
<evidence type="ECO:0000256" key="7">
    <source>
        <dbReference type="ARBA" id="ARBA00047899"/>
    </source>
</evidence>
<keyword evidence="5" id="KW-0418">Kinase</keyword>
<dbReference type="EMBL" id="UYRU01000722">
    <property type="protein sequence ID" value="VDK30589.1"/>
    <property type="molecule type" value="Genomic_DNA"/>
</dbReference>
<gene>
    <name evidence="10" type="ORF">DILT_LOCUS199</name>
</gene>
<evidence type="ECO:0000256" key="5">
    <source>
        <dbReference type="ARBA" id="ARBA00022777"/>
    </source>
</evidence>
<dbReference type="GO" id="GO:0035556">
    <property type="term" value="P:intracellular signal transduction"/>
    <property type="evidence" value="ECO:0007669"/>
    <property type="project" value="TreeGrafter"/>
</dbReference>
<evidence type="ECO:0000256" key="1">
    <source>
        <dbReference type="ARBA" id="ARBA00012513"/>
    </source>
</evidence>
<reference evidence="10 11" key="1">
    <citation type="submission" date="2018-11" db="EMBL/GenBank/DDBJ databases">
        <authorList>
            <consortium name="Pathogen Informatics"/>
        </authorList>
    </citation>
    <scope>NUCLEOTIDE SEQUENCE [LARGE SCALE GENOMIC DNA]</scope>
</reference>
<keyword evidence="3" id="KW-0808">Transferase</keyword>
<evidence type="ECO:0000259" key="9">
    <source>
        <dbReference type="PROSITE" id="PS50011"/>
    </source>
</evidence>
<proteinExistence type="predicted"/>
<dbReference type="PANTHER" id="PTHR24356:SF184">
    <property type="entry name" value="SERINE_THREONINE-PROTEIN KINASE TRICORNERED"/>
    <property type="match status" value="1"/>
</dbReference>
<dbReference type="InterPro" id="IPR011009">
    <property type="entry name" value="Kinase-like_dom_sf"/>
</dbReference>
<protein>
    <recommendedName>
        <fullName evidence="1">non-specific serine/threonine protein kinase</fullName>
        <ecNumber evidence="1">2.7.11.1</ecNumber>
    </recommendedName>
</protein>
<dbReference type="PROSITE" id="PS50011">
    <property type="entry name" value="PROTEIN_KINASE_DOM"/>
    <property type="match status" value="1"/>
</dbReference>
<dbReference type="InterPro" id="IPR050236">
    <property type="entry name" value="Ser_Thr_kinase_AGC"/>
</dbReference>
<keyword evidence="6" id="KW-0067">ATP-binding</keyword>
<dbReference type="AlphaFoldDB" id="A0A3P6P2V8"/>
<dbReference type="PROSITE" id="PS00108">
    <property type="entry name" value="PROTEIN_KINASE_ST"/>
    <property type="match status" value="1"/>
</dbReference>
<evidence type="ECO:0000313" key="11">
    <source>
        <dbReference type="Proteomes" id="UP000281553"/>
    </source>
</evidence>
<evidence type="ECO:0000256" key="3">
    <source>
        <dbReference type="ARBA" id="ARBA00022679"/>
    </source>
</evidence>
<name>A0A3P6P2V8_DIBLA</name>
<accession>A0A3P6P2V8</accession>
<evidence type="ECO:0000256" key="8">
    <source>
        <dbReference type="ARBA" id="ARBA00048679"/>
    </source>
</evidence>
<keyword evidence="4" id="KW-0547">Nucleotide-binding</keyword>
<dbReference type="EC" id="2.7.11.1" evidence="1"/>
<dbReference type="Pfam" id="PF00069">
    <property type="entry name" value="Pkinase"/>
    <property type="match status" value="1"/>
</dbReference>
<evidence type="ECO:0000256" key="4">
    <source>
        <dbReference type="ARBA" id="ARBA00022741"/>
    </source>
</evidence>
<comment type="catalytic activity">
    <reaction evidence="8">
        <text>L-seryl-[protein] + ATP = O-phospho-L-seryl-[protein] + ADP + H(+)</text>
        <dbReference type="Rhea" id="RHEA:17989"/>
        <dbReference type="Rhea" id="RHEA-COMP:9863"/>
        <dbReference type="Rhea" id="RHEA-COMP:11604"/>
        <dbReference type="ChEBI" id="CHEBI:15378"/>
        <dbReference type="ChEBI" id="CHEBI:29999"/>
        <dbReference type="ChEBI" id="CHEBI:30616"/>
        <dbReference type="ChEBI" id="CHEBI:83421"/>
        <dbReference type="ChEBI" id="CHEBI:456216"/>
        <dbReference type="EC" id="2.7.11.1"/>
    </reaction>
</comment>
<evidence type="ECO:0000256" key="2">
    <source>
        <dbReference type="ARBA" id="ARBA00022527"/>
    </source>
</evidence>
<organism evidence="10 11">
    <name type="scientific">Dibothriocephalus latus</name>
    <name type="common">Fish tapeworm</name>
    <name type="synonym">Diphyllobothrium latum</name>
    <dbReference type="NCBI Taxonomy" id="60516"/>
    <lineage>
        <taxon>Eukaryota</taxon>
        <taxon>Metazoa</taxon>
        <taxon>Spiralia</taxon>
        <taxon>Lophotrochozoa</taxon>
        <taxon>Platyhelminthes</taxon>
        <taxon>Cestoda</taxon>
        <taxon>Eucestoda</taxon>
        <taxon>Diphyllobothriidea</taxon>
        <taxon>Diphyllobothriidae</taxon>
        <taxon>Dibothriocephalus</taxon>
    </lineage>
</organism>
<dbReference type="SUPFAM" id="SSF56112">
    <property type="entry name" value="Protein kinase-like (PK-like)"/>
    <property type="match status" value="1"/>
</dbReference>